<gene>
    <name evidence="1" type="ORF">SMTD_LOCUS8341</name>
</gene>
<accession>A0A183P1V5</accession>
<dbReference type="Gene3D" id="1.25.40.20">
    <property type="entry name" value="Ankyrin repeat-containing domain"/>
    <property type="match status" value="3"/>
</dbReference>
<organism evidence="1 2">
    <name type="scientific">Schistosoma mattheei</name>
    <dbReference type="NCBI Taxonomy" id="31246"/>
    <lineage>
        <taxon>Eukaryota</taxon>
        <taxon>Metazoa</taxon>
        <taxon>Spiralia</taxon>
        <taxon>Lophotrochozoa</taxon>
        <taxon>Platyhelminthes</taxon>
        <taxon>Trematoda</taxon>
        <taxon>Digenea</taxon>
        <taxon>Strigeidida</taxon>
        <taxon>Schistosomatoidea</taxon>
        <taxon>Schistosomatidae</taxon>
        <taxon>Schistosoma</taxon>
    </lineage>
</organism>
<dbReference type="InterPro" id="IPR002110">
    <property type="entry name" value="Ankyrin_rpt"/>
</dbReference>
<dbReference type="SUPFAM" id="SSF54695">
    <property type="entry name" value="POZ domain"/>
    <property type="match status" value="1"/>
</dbReference>
<dbReference type="Pfam" id="PF00023">
    <property type="entry name" value="Ank"/>
    <property type="match status" value="1"/>
</dbReference>
<dbReference type="STRING" id="31246.A0A183P1V5"/>
<evidence type="ECO:0000313" key="2">
    <source>
        <dbReference type="Proteomes" id="UP000269396"/>
    </source>
</evidence>
<proteinExistence type="predicted"/>
<dbReference type="PROSITE" id="PS50297">
    <property type="entry name" value="ANK_REP_REGION"/>
    <property type="match status" value="2"/>
</dbReference>
<protein>
    <submittedName>
        <fullName evidence="1">Uncharacterized protein</fullName>
    </submittedName>
</protein>
<keyword evidence="2" id="KW-1185">Reference proteome</keyword>
<sequence>MASDFYISNVKLEYQKLRDRVEKLEKEKEMLMAELGHREQNFCGNILAFVESLFLNTKYSDVLFKTPNVLVPGHRFVLDARGGVWNVYTEDGVEYINIQGYRQNVCEAFILWTYRGILEEYEAQCLSDLMTLAREFCLPSLFTQCEIALIPLVTRENCLSLYSSSHRLRATRLLDHCFSFMSRVWPNFSVKEISTVSAPVLQSFLEKYSKFPVHSAIDLGRDDTVLSLLNVDHPKAKLLVNQLNENGLSPLYMALKDANFELAEKLIGLGADINALIGPTDEKQPVTQFAFRKKHYEAIQFLLLHGSNEMSEAVINIAKTLIQQSANISSQDIDGNSPLHLSILHNNSSLFNLLINHSKKPNLDLPNNQGLCPLWLALVRKFNFRDPSVYGFKSNSLTSNSYDFASQLIENGANVNYRFTDVHYSALNGKSLKNPLPGDTLLLAASRIEWESAALFLLDHSQCDPTLESFTQGETVFHVAVEAELSNLCNCLIMRNDTDPNRLRFSKVNIITSDSEEILSQTSYESTCVKETNQMNFTKSLNPFDDDYESNDYCNLLSNPMDNISCQVNSSHLSTDSAVNGTIISTPSVLNSSSLREIKSDHKSTQQIYCSPLHLAVQHKMFGILEFYLENNANVDWLLLNESGDSVISLLLWSEQFQLVKRILESMCNQSKDTSASHDSKFNESDNVIQSFLNKMPTKCNKPSLLIQSIERDQFEVVKFLVEHDADINEKYYFIVSTGLKNISYI</sequence>
<dbReference type="InterPro" id="IPR011333">
    <property type="entry name" value="SKP1/BTB/POZ_sf"/>
</dbReference>
<evidence type="ECO:0000313" key="1">
    <source>
        <dbReference type="EMBL" id="VDP44197.1"/>
    </source>
</evidence>
<reference evidence="1 2" key="1">
    <citation type="submission" date="2018-11" db="EMBL/GenBank/DDBJ databases">
        <authorList>
            <consortium name="Pathogen Informatics"/>
        </authorList>
    </citation>
    <scope>NUCLEOTIDE SEQUENCE [LARGE SCALE GENOMIC DNA]</scope>
    <source>
        <strain>Denwood</strain>
        <strain evidence="2">Zambia</strain>
    </source>
</reference>
<dbReference type="Proteomes" id="UP000269396">
    <property type="component" value="Unassembled WGS sequence"/>
</dbReference>
<name>A0A183P1V5_9TREM</name>
<dbReference type="InterPro" id="IPR051165">
    <property type="entry name" value="Multifunctional_ANK_Repeat"/>
</dbReference>
<dbReference type="EMBL" id="UZAL01028862">
    <property type="protein sequence ID" value="VDP44197.1"/>
    <property type="molecule type" value="Genomic_DNA"/>
</dbReference>
<dbReference type="SUPFAM" id="SSF48403">
    <property type="entry name" value="Ankyrin repeat"/>
    <property type="match status" value="2"/>
</dbReference>
<dbReference type="Gene3D" id="3.30.710.10">
    <property type="entry name" value="Potassium Channel Kv1.1, Chain A"/>
    <property type="match status" value="1"/>
</dbReference>
<dbReference type="Pfam" id="PF00651">
    <property type="entry name" value="BTB"/>
    <property type="match status" value="1"/>
</dbReference>
<dbReference type="SMART" id="SM00248">
    <property type="entry name" value="ANK"/>
    <property type="match status" value="7"/>
</dbReference>
<dbReference type="AlphaFoldDB" id="A0A183P1V5"/>
<dbReference type="InterPro" id="IPR000210">
    <property type="entry name" value="BTB/POZ_dom"/>
</dbReference>
<dbReference type="PANTHER" id="PTHR24123:SF33">
    <property type="entry name" value="PROTEIN HOS4"/>
    <property type="match status" value="1"/>
</dbReference>
<dbReference type="InterPro" id="IPR036770">
    <property type="entry name" value="Ankyrin_rpt-contain_sf"/>
</dbReference>
<dbReference type="PROSITE" id="PS50088">
    <property type="entry name" value="ANK_REPEAT"/>
    <property type="match status" value="2"/>
</dbReference>
<dbReference type="PANTHER" id="PTHR24123">
    <property type="entry name" value="ANKYRIN REPEAT-CONTAINING"/>
    <property type="match status" value="1"/>
</dbReference>